<evidence type="ECO:0000313" key="1">
    <source>
        <dbReference type="EMBL" id="KRX30382.1"/>
    </source>
</evidence>
<proteinExistence type="predicted"/>
<organism evidence="1 2">
    <name type="scientific">Trichinella murrelli</name>
    <dbReference type="NCBI Taxonomy" id="144512"/>
    <lineage>
        <taxon>Eukaryota</taxon>
        <taxon>Metazoa</taxon>
        <taxon>Ecdysozoa</taxon>
        <taxon>Nematoda</taxon>
        <taxon>Enoplea</taxon>
        <taxon>Dorylaimia</taxon>
        <taxon>Trichinellida</taxon>
        <taxon>Trichinellidae</taxon>
        <taxon>Trichinella</taxon>
    </lineage>
</organism>
<protein>
    <submittedName>
        <fullName evidence="1">Uncharacterized protein</fullName>
    </submittedName>
</protein>
<sequence length="34" mass="3823">MGSSENSKVWYFAEIDRDMSEKSPVDNAAVSNEE</sequence>
<keyword evidence="2" id="KW-1185">Reference proteome</keyword>
<dbReference type="AlphaFoldDB" id="A0A0V0SUI5"/>
<dbReference type="EMBL" id="JYDJ01002507">
    <property type="protein sequence ID" value="KRX30382.1"/>
    <property type="molecule type" value="Genomic_DNA"/>
</dbReference>
<dbReference type="Proteomes" id="UP000055048">
    <property type="component" value="Unassembled WGS sequence"/>
</dbReference>
<comment type="caution">
    <text evidence="1">The sequence shown here is derived from an EMBL/GenBank/DDBJ whole genome shotgun (WGS) entry which is preliminary data.</text>
</comment>
<name>A0A0V0SUI5_9BILA</name>
<gene>
    <name evidence="1" type="ORF">T05_8301</name>
</gene>
<evidence type="ECO:0000313" key="2">
    <source>
        <dbReference type="Proteomes" id="UP000055048"/>
    </source>
</evidence>
<reference evidence="1 2" key="1">
    <citation type="submission" date="2015-01" db="EMBL/GenBank/DDBJ databases">
        <title>Evolution of Trichinella species and genotypes.</title>
        <authorList>
            <person name="Korhonen P.K."/>
            <person name="Edoardo P."/>
            <person name="Giuseppe L.R."/>
            <person name="Gasser R.B."/>
        </authorList>
    </citation>
    <scope>NUCLEOTIDE SEQUENCE [LARGE SCALE GENOMIC DNA]</scope>
    <source>
        <strain evidence="1">ISS417</strain>
    </source>
</reference>
<accession>A0A0V0SUI5</accession>